<protein>
    <submittedName>
        <fullName evidence="1">Uncharacterized protein</fullName>
    </submittedName>
</protein>
<name>A0A4E9DBX5_GIBZA</name>
<organism evidence="1">
    <name type="scientific">Gibberella zeae</name>
    <name type="common">Wheat head blight fungus</name>
    <name type="synonym">Fusarium graminearum</name>
    <dbReference type="NCBI Taxonomy" id="5518"/>
    <lineage>
        <taxon>Eukaryota</taxon>
        <taxon>Fungi</taxon>
        <taxon>Dikarya</taxon>
        <taxon>Ascomycota</taxon>
        <taxon>Pezizomycotina</taxon>
        <taxon>Sordariomycetes</taxon>
        <taxon>Hypocreomycetidae</taxon>
        <taxon>Hypocreales</taxon>
        <taxon>Nectriaceae</taxon>
        <taxon>Fusarium</taxon>
    </lineage>
</organism>
<dbReference type="EMBL" id="CAAKMV010000127">
    <property type="protein sequence ID" value="VIO57118.1"/>
    <property type="molecule type" value="Genomic_DNA"/>
</dbReference>
<gene>
    <name evidence="1" type="ORF">FUG_LOCUS237317</name>
</gene>
<dbReference type="AlphaFoldDB" id="A0A4E9DBX5"/>
<sequence length="171" mass="19028">MARSKSKSIHERRATIAYNHAHGATPYTTLPMIARILEAAEEFVRRPKVIACIPSDRFVHFATANEDAMSHTGTCTIVALYAKAYMSEHHPNVYDIRLYDVGHHKIGRCLKTFVVIDSSSRVGVFTIPPGQPWTRYDNTFVWHADGSGSVTANNGQVLYRPLGITEQAADV</sequence>
<reference evidence="1" key="1">
    <citation type="submission" date="2019-04" db="EMBL/GenBank/DDBJ databases">
        <authorList>
            <person name="Melise S."/>
            <person name="Noan J."/>
            <person name="Okalmin O."/>
        </authorList>
    </citation>
    <scope>NUCLEOTIDE SEQUENCE</scope>
    <source>
        <strain evidence="1">FN9</strain>
    </source>
</reference>
<proteinExistence type="predicted"/>
<evidence type="ECO:0000313" key="1">
    <source>
        <dbReference type="EMBL" id="VIO57118.1"/>
    </source>
</evidence>
<accession>A0A4E9DBX5</accession>